<dbReference type="Gene3D" id="3.10.20.30">
    <property type="match status" value="1"/>
</dbReference>
<dbReference type="STRING" id="394096.DB31_5793"/>
<dbReference type="Pfam" id="PF02597">
    <property type="entry name" value="ThiS"/>
    <property type="match status" value="1"/>
</dbReference>
<gene>
    <name evidence="1" type="ORF">DB31_5793</name>
</gene>
<sequence length="89" mass="9921">MPRVTFTSSIQRHVSCPSEMVTGKTVREALEQYFARHPQARGYVLDEQGAMRQHVVIFVNGGQIRDRAAQQDPISESAELYVMQALSGG</sequence>
<dbReference type="Proteomes" id="UP000028725">
    <property type="component" value="Unassembled WGS sequence"/>
</dbReference>
<dbReference type="SUPFAM" id="SSF54285">
    <property type="entry name" value="MoaD/ThiS"/>
    <property type="match status" value="1"/>
</dbReference>
<dbReference type="CDD" id="cd17040">
    <property type="entry name" value="Ubl_MoaD_like"/>
    <property type="match status" value="1"/>
</dbReference>
<keyword evidence="2" id="KW-1185">Reference proteome</keyword>
<protein>
    <submittedName>
        <fullName evidence="1">Molybdopterin converting factor, small subunit protein</fullName>
    </submittedName>
</protein>
<dbReference type="RefSeq" id="WP_044186003.1">
    <property type="nucleotide sequence ID" value="NZ_JMCB01000003.1"/>
</dbReference>
<dbReference type="PATRIC" id="fig|394096.3.peg.2269"/>
<dbReference type="EMBL" id="JMCB01000003">
    <property type="protein sequence ID" value="KFE70751.1"/>
    <property type="molecule type" value="Genomic_DNA"/>
</dbReference>
<dbReference type="OrthoDB" id="9156098at2"/>
<dbReference type="InterPro" id="IPR003749">
    <property type="entry name" value="ThiS/MoaD-like"/>
</dbReference>
<dbReference type="AlphaFoldDB" id="A0A085WST8"/>
<dbReference type="InterPro" id="IPR012675">
    <property type="entry name" value="Beta-grasp_dom_sf"/>
</dbReference>
<accession>A0A085WST8</accession>
<reference evidence="1 2" key="1">
    <citation type="submission" date="2014-04" db="EMBL/GenBank/DDBJ databases">
        <title>Genome assembly of Hyalangium minutum DSM 14724.</title>
        <authorList>
            <person name="Sharma G."/>
            <person name="Subramanian S."/>
        </authorList>
    </citation>
    <scope>NUCLEOTIDE SEQUENCE [LARGE SCALE GENOMIC DNA]</scope>
    <source>
        <strain evidence="1 2">DSM 14724</strain>
    </source>
</reference>
<dbReference type="PANTHER" id="PTHR38031">
    <property type="entry name" value="SULFUR CARRIER PROTEIN SLR0821-RELATED"/>
    <property type="match status" value="1"/>
</dbReference>
<proteinExistence type="predicted"/>
<evidence type="ECO:0000313" key="2">
    <source>
        <dbReference type="Proteomes" id="UP000028725"/>
    </source>
</evidence>
<dbReference type="InterPro" id="IPR052045">
    <property type="entry name" value="Sulfur_Carrier/Prot_Modifier"/>
</dbReference>
<dbReference type="PANTHER" id="PTHR38031:SF1">
    <property type="entry name" value="SULFUR CARRIER PROTEIN CYSO"/>
    <property type="match status" value="1"/>
</dbReference>
<organism evidence="1 2">
    <name type="scientific">Hyalangium minutum</name>
    <dbReference type="NCBI Taxonomy" id="394096"/>
    <lineage>
        <taxon>Bacteria</taxon>
        <taxon>Pseudomonadati</taxon>
        <taxon>Myxococcota</taxon>
        <taxon>Myxococcia</taxon>
        <taxon>Myxococcales</taxon>
        <taxon>Cystobacterineae</taxon>
        <taxon>Archangiaceae</taxon>
        <taxon>Hyalangium</taxon>
    </lineage>
</organism>
<comment type="caution">
    <text evidence="1">The sequence shown here is derived from an EMBL/GenBank/DDBJ whole genome shotgun (WGS) entry which is preliminary data.</text>
</comment>
<name>A0A085WST8_9BACT</name>
<dbReference type="InterPro" id="IPR016155">
    <property type="entry name" value="Mopterin_synth/thiamin_S_b"/>
</dbReference>
<evidence type="ECO:0000313" key="1">
    <source>
        <dbReference type="EMBL" id="KFE70751.1"/>
    </source>
</evidence>